<dbReference type="Pfam" id="PF19807">
    <property type="entry name" value="DUF6290"/>
    <property type="match status" value="1"/>
</dbReference>
<dbReference type="EMBL" id="BJWF01000002">
    <property type="protein sequence ID" value="GEL90954.1"/>
    <property type="molecule type" value="Genomic_DNA"/>
</dbReference>
<name>A0A511IYY7_9ENTE</name>
<reference evidence="1 2" key="1">
    <citation type="submission" date="2019-07" db="EMBL/GenBank/DDBJ databases">
        <title>Whole genome shotgun sequence of Enterococcus villorum NBRC 100699.</title>
        <authorList>
            <person name="Hosoyama A."/>
            <person name="Uohara A."/>
            <person name="Ohji S."/>
            <person name="Ichikawa N."/>
        </authorList>
    </citation>
    <scope>NUCLEOTIDE SEQUENCE [LARGE SCALE GENOMIC DNA]</scope>
    <source>
        <strain evidence="1 2">NBRC 100699</strain>
    </source>
</reference>
<dbReference type="Proteomes" id="UP000321830">
    <property type="component" value="Unassembled WGS sequence"/>
</dbReference>
<evidence type="ECO:0008006" key="3">
    <source>
        <dbReference type="Google" id="ProtNLM"/>
    </source>
</evidence>
<comment type="caution">
    <text evidence="1">The sequence shown here is derived from an EMBL/GenBank/DDBJ whole genome shotgun (WGS) entry which is preliminary data.</text>
</comment>
<evidence type="ECO:0000313" key="1">
    <source>
        <dbReference type="EMBL" id="GEL90954.1"/>
    </source>
</evidence>
<dbReference type="InterPro" id="IPR046257">
    <property type="entry name" value="DUF6290"/>
</dbReference>
<protein>
    <recommendedName>
        <fullName evidence="3">Antitoxin</fullName>
    </recommendedName>
</protein>
<evidence type="ECO:0000313" key="2">
    <source>
        <dbReference type="Proteomes" id="UP000321830"/>
    </source>
</evidence>
<dbReference type="RefSeq" id="WP_010752081.1">
    <property type="nucleotide sequence ID" value="NZ_BJWF01000002.1"/>
</dbReference>
<accession>A0A511IYY7</accession>
<dbReference type="AlphaFoldDB" id="A0A511IYY7"/>
<proteinExistence type="predicted"/>
<sequence length="76" mass="8821">MAMITVSVSDAEKEWLSYMAEFYGITLSELLKTYSMEQLEDEYDRQTAEITHKHWIESGKPTVPMEEILNEFGGLK</sequence>
<organism evidence="1 2">
    <name type="scientific">Enterococcus villorum</name>
    <dbReference type="NCBI Taxonomy" id="112904"/>
    <lineage>
        <taxon>Bacteria</taxon>
        <taxon>Bacillati</taxon>
        <taxon>Bacillota</taxon>
        <taxon>Bacilli</taxon>
        <taxon>Lactobacillales</taxon>
        <taxon>Enterococcaceae</taxon>
        <taxon>Enterococcus</taxon>
    </lineage>
</organism>
<dbReference type="NCBIfam" id="NF046040">
    <property type="entry name" value="RelB_antitoxin"/>
    <property type="match status" value="1"/>
</dbReference>
<gene>
    <name evidence="1" type="ORF">EVI01_02910</name>
</gene>